<accession>A0AA86N368</accession>
<dbReference type="PRINTS" id="PR00050">
    <property type="entry name" value="COLDSHOCK"/>
</dbReference>
<name>A0AA86N368_9BACT</name>
<dbReference type="GO" id="GO:0003676">
    <property type="term" value="F:nucleic acid binding"/>
    <property type="evidence" value="ECO:0007669"/>
    <property type="project" value="InterPro"/>
</dbReference>
<dbReference type="Proteomes" id="UP001179121">
    <property type="component" value="Chromosome"/>
</dbReference>
<dbReference type="InterPro" id="IPR011129">
    <property type="entry name" value="CSD"/>
</dbReference>
<organism evidence="2 3">
    <name type="scientific">Nitrospira tepida</name>
    <dbReference type="NCBI Taxonomy" id="2973512"/>
    <lineage>
        <taxon>Bacteria</taxon>
        <taxon>Pseudomonadati</taxon>
        <taxon>Nitrospirota</taxon>
        <taxon>Nitrospiria</taxon>
        <taxon>Nitrospirales</taxon>
        <taxon>Nitrospiraceae</taxon>
        <taxon>Nitrospira</taxon>
    </lineage>
</organism>
<gene>
    <name evidence="2" type="ORF">DNFV4_04296</name>
</gene>
<dbReference type="AlphaFoldDB" id="A0AA86N368"/>
<dbReference type="EMBL" id="OX365700">
    <property type="protein sequence ID" value="CAI4033854.1"/>
    <property type="molecule type" value="Genomic_DNA"/>
</dbReference>
<dbReference type="Gene3D" id="2.40.50.140">
    <property type="entry name" value="Nucleic acid-binding proteins"/>
    <property type="match status" value="1"/>
</dbReference>
<dbReference type="Pfam" id="PF02482">
    <property type="entry name" value="Ribosomal_S30AE"/>
    <property type="match status" value="1"/>
</dbReference>
<dbReference type="InterPro" id="IPR003489">
    <property type="entry name" value="RHF/RaiA"/>
</dbReference>
<protein>
    <submittedName>
        <fullName evidence="2">HPF/RaiA family ribosome-associated protein</fullName>
    </submittedName>
</protein>
<dbReference type="SUPFAM" id="SSF69754">
    <property type="entry name" value="Ribosome binding protein Y (YfiA homologue)"/>
    <property type="match status" value="1"/>
</dbReference>
<dbReference type="InterPro" id="IPR036567">
    <property type="entry name" value="RHF-like"/>
</dbReference>
<dbReference type="PROSITE" id="PS51857">
    <property type="entry name" value="CSD_2"/>
    <property type="match status" value="1"/>
</dbReference>
<keyword evidence="3" id="KW-1185">Reference proteome</keyword>
<dbReference type="KEGG" id="nti:DNFV4_04296"/>
<evidence type="ECO:0000259" key="1">
    <source>
        <dbReference type="PROSITE" id="PS51857"/>
    </source>
</evidence>
<evidence type="ECO:0000313" key="2">
    <source>
        <dbReference type="EMBL" id="CAI4033854.1"/>
    </source>
</evidence>
<dbReference type="Pfam" id="PF00313">
    <property type="entry name" value="CSD"/>
    <property type="match status" value="1"/>
</dbReference>
<evidence type="ECO:0000313" key="3">
    <source>
        <dbReference type="Proteomes" id="UP001179121"/>
    </source>
</evidence>
<reference evidence="2" key="1">
    <citation type="submission" date="2022-10" db="EMBL/GenBank/DDBJ databases">
        <authorList>
            <person name="Koch H."/>
        </authorList>
    </citation>
    <scope>NUCLEOTIDE SEQUENCE</scope>
    <source>
        <strain evidence="2">DNF</strain>
    </source>
</reference>
<dbReference type="SUPFAM" id="SSF50249">
    <property type="entry name" value="Nucleic acid-binding proteins"/>
    <property type="match status" value="1"/>
</dbReference>
<dbReference type="Gene3D" id="3.30.160.100">
    <property type="entry name" value="Ribosome hibernation promotion factor-like"/>
    <property type="match status" value="1"/>
</dbReference>
<dbReference type="SMART" id="SM00357">
    <property type="entry name" value="CSP"/>
    <property type="match status" value="1"/>
</dbReference>
<dbReference type="RefSeq" id="WP_289271280.1">
    <property type="nucleotide sequence ID" value="NZ_OX365700.1"/>
</dbReference>
<dbReference type="InterPro" id="IPR012340">
    <property type="entry name" value="NA-bd_OB-fold"/>
</dbReference>
<feature type="domain" description="CSD" evidence="1">
    <location>
        <begin position="111"/>
        <end position="175"/>
    </location>
</feature>
<dbReference type="InterPro" id="IPR002059">
    <property type="entry name" value="CSP_DNA-bd"/>
</dbReference>
<proteinExistence type="predicted"/>
<dbReference type="GO" id="GO:0005829">
    <property type="term" value="C:cytosol"/>
    <property type="evidence" value="ECO:0007669"/>
    <property type="project" value="UniProtKB-ARBA"/>
</dbReference>
<sequence>MDLEIQSRNVAMTPRWKTEIEERMADLQRGHADMLHARVSLIKNRRHKKLKNVAEATVVITLPRRQVVTARKEDKTFEEAIRAAFAAVQTELQKFRDKRTSKDLRLPPLPPSRGVVCKLFPKSGYGFILQEGGGEVYFHKNALRGLAFDELEDGTEVLFNVEQGEKGPQATTVQPLPALSHV</sequence>